<proteinExistence type="predicted"/>
<evidence type="ECO:0000313" key="2">
    <source>
        <dbReference type="Proteomes" id="UP000248741"/>
    </source>
</evidence>
<organism evidence="1 2">
    <name type="scientific">Corynebacterium ulcerans</name>
    <dbReference type="NCBI Taxonomy" id="65058"/>
    <lineage>
        <taxon>Bacteria</taxon>
        <taxon>Bacillati</taxon>
        <taxon>Actinomycetota</taxon>
        <taxon>Actinomycetes</taxon>
        <taxon>Mycobacteriales</taxon>
        <taxon>Corynebacteriaceae</taxon>
        <taxon>Corynebacterium</taxon>
    </lineage>
</organism>
<evidence type="ECO:0008006" key="3">
    <source>
        <dbReference type="Google" id="ProtNLM"/>
    </source>
</evidence>
<dbReference type="Proteomes" id="UP000248741">
    <property type="component" value="Chromosome 1"/>
</dbReference>
<accession>A0ABD7MUD1</accession>
<gene>
    <name evidence="1" type="ORF">NCTC7908_01700</name>
</gene>
<sequence>MGVYRGNESARVLQYRVSKNKLYKIGAGIYWEGVPDPAELLRELTWQGMMITGPTQLQVYKEQSVTFPLHVATTRGVKSTRFIRFHRVRNTDSCGYLGLRLHSAVFAVAYMDDEAAIELLEEAYKGKDGLERLESTTRKLPNRTRKLIAQAAIGTDSPAEKNLIYALRDAGLQCTNNVLIGDYRWDIKVGNVLIEVDGYAHHGLMAENRTQFRIDRWKANDAALRGFIVLRYSARCVFDHERIIVEQIKTAVECAPESLPKTLPEINEEPMWRRGFWKWGSYWDLD</sequence>
<dbReference type="AlphaFoldDB" id="A0ABD7MUD1"/>
<evidence type="ECO:0000313" key="1">
    <source>
        <dbReference type="EMBL" id="SQG52284.1"/>
    </source>
</evidence>
<dbReference type="InterPro" id="IPR011335">
    <property type="entry name" value="Restrct_endonuc-II-like"/>
</dbReference>
<name>A0ABD7MUD1_CORUL</name>
<reference evidence="1 2" key="1">
    <citation type="submission" date="2018-06" db="EMBL/GenBank/DDBJ databases">
        <authorList>
            <consortium name="Pathogen Informatics"/>
            <person name="Doyle S."/>
        </authorList>
    </citation>
    <scope>NUCLEOTIDE SEQUENCE [LARGE SCALE GENOMIC DNA]</scope>
    <source>
        <strain evidence="1 2">NCTC7908</strain>
    </source>
</reference>
<dbReference type="EMBL" id="LS483400">
    <property type="protein sequence ID" value="SQG52284.1"/>
    <property type="molecule type" value="Genomic_DNA"/>
</dbReference>
<protein>
    <recommendedName>
        <fullName evidence="3">DUF559 domain-containing protein</fullName>
    </recommendedName>
</protein>
<dbReference type="SUPFAM" id="SSF52980">
    <property type="entry name" value="Restriction endonuclease-like"/>
    <property type="match status" value="1"/>
</dbReference>
<dbReference type="Gene3D" id="3.40.960.10">
    <property type="entry name" value="VSR Endonuclease"/>
    <property type="match status" value="1"/>
</dbReference>